<keyword evidence="7" id="KW-1185">Reference proteome</keyword>
<dbReference type="AlphaFoldDB" id="C4JA02"/>
<name>C4JA02_MAIZE</name>
<dbReference type="KEGG" id="zma:100502287"/>
<reference evidence="6" key="5">
    <citation type="submission" date="2021-05" db="UniProtKB">
        <authorList>
            <consortium name="EnsemblPlants"/>
        </authorList>
    </citation>
    <scope>IDENTIFICATION</scope>
    <source>
        <strain evidence="6">cv. B73</strain>
    </source>
</reference>
<dbReference type="EMBL" id="CM000781">
    <property type="protein sequence ID" value="AQK66717.1"/>
    <property type="molecule type" value="Genomic_DNA"/>
</dbReference>
<dbReference type="PANTHER" id="PTHR33172">
    <property type="entry name" value="OS08G0516900 PROTEIN"/>
    <property type="match status" value="1"/>
</dbReference>
<feature type="compositionally biased region" description="Acidic residues" evidence="3">
    <location>
        <begin position="78"/>
        <end position="88"/>
    </location>
</feature>
<evidence type="ECO:0000256" key="2">
    <source>
        <dbReference type="ARBA" id="ARBA00023242"/>
    </source>
</evidence>
<reference evidence="6" key="4">
    <citation type="submission" date="2019-07" db="EMBL/GenBank/DDBJ databases">
        <authorList>
            <person name="Seetharam A."/>
            <person name="Woodhouse M."/>
            <person name="Cannon E."/>
        </authorList>
    </citation>
    <scope>NUCLEOTIDE SEQUENCE [LARGE SCALE GENOMIC DNA]</scope>
    <source>
        <strain evidence="6">cv. B73</strain>
    </source>
</reference>
<dbReference type="ExpressionAtlas" id="C4JA02">
    <property type="expression patterns" value="baseline and differential"/>
</dbReference>
<dbReference type="Gramene" id="Zm00001eb226680_T001">
    <property type="protein sequence ID" value="Zm00001eb226680_P001"/>
    <property type="gene ID" value="Zm00001eb226680"/>
</dbReference>
<gene>
    <name evidence="6" type="primary">LOC100502287</name>
    <name evidence="5" type="ORF">ZEAMMB73_Zm00001d014648</name>
</gene>
<dbReference type="GeneID" id="100502287"/>
<accession>C4JA02</accession>
<dbReference type="PANTHER" id="PTHR33172:SF90">
    <property type="entry name" value="OS06G0698748 PROTEIN"/>
    <property type="match status" value="1"/>
</dbReference>
<dbReference type="RefSeq" id="NP_001183693.1">
    <property type="nucleotide sequence ID" value="NM_001196764.1"/>
</dbReference>
<protein>
    <submittedName>
        <fullName evidence="5">Oligopeptide transporter-like protein</fullName>
    </submittedName>
</protein>
<keyword evidence="8" id="KW-1267">Proteomics identification</keyword>
<evidence type="ECO:0000256" key="3">
    <source>
        <dbReference type="SAM" id="MobiDB-lite"/>
    </source>
</evidence>
<organism evidence="4">
    <name type="scientific">Zea mays</name>
    <name type="common">Maize</name>
    <dbReference type="NCBI Taxonomy" id="4577"/>
    <lineage>
        <taxon>Eukaryota</taxon>
        <taxon>Viridiplantae</taxon>
        <taxon>Streptophyta</taxon>
        <taxon>Embryophyta</taxon>
        <taxon>Tracheophyta</taxon>
        <taxon>Spermatophyta</taxon>
        <taxon>Magnoliopsida</taxon>
        <taxon>Liliopsida</taxon>
        <taxon>Poales</taxon>
        <taxon>Poaceae</taxon>
        <taxon>PACMAD clade</taxon>
        <taxon>Panicoideae</taxon>
        <taxon>Andropogonodae</taxon>
        <taxon>Andropogoneae</taxon>
        <taxon>Tripsacinae</taxon>
        <taxon>Zea</taxon>
    </lineage>
</organism>
<reference evidence="5" key="3">
    <citation type="submission" date="2015-12" db="EMBL/GenBank/DDBJ databases">
        <title>Update maize B73 reference genome by single molecule sequencing technologies.</title>
        <authorList>
            <consortium name="Maize Genome Sequencing Project"/>
            <person name="Ware D."/>
        </authorList>
    </citation>
    <scope>NUCLEOTIDE SEQUENCE</scope>
    <source>
        <tissue evidence="5">Seedling</tissue>
    </source>
</reference>
<reference evidence="7" key="2">
    <citation type="journal article" date="2009" name="Science">
        <title>The B73 maize genome: complexity, diversity, and dynamics.</title>
        <authorList>
            <person name="Schnable P.S."/>
            <person name="Ware D."/>
            <person name="Fulton R.S."/>
            <person name="Stein J.C."/>
            <person name="Wei F."/>
            <person name="Pasternak S."/>
            <person name="Liang C."/>
            <person name="Zhang J."/>
            <person name="Fulton L."/>
            <person name="Graves T.A."/>
            <person name="Minx P."/>
            <person name="Reily A.D."/>
            <person name="Courtney L."/>
            <person name="Kruchowski S.S."/>
            <person name="Tomlinson C."/>
            <person name="Strong C."/>
            <person name="Delehaunty K."/>
            <person name="Fronick C."/>
            <person name="Courtney B."/>
            <person name="Rock S.M."/>
            <person name="Belter E."/>
            <person name="Du F."/>
            <person name="Kim K."/>
            <person name="Abbott R.M."/>
            <person name="Cotton M."/>
            <person name="Levy A."/>
            <person name="Marchetto P."/>
            <person name="Ochoa K."/>
            <person name="Jackson S.M."/>
            <person name="Gillam B."/>
            <person name="Chen W."/>
            <person name="Yan L."/>
            <person name="Higginbotham J."/>
            <person name="Cardenas M."/>
            <person name="Waligorski J."/>
            <person name="Applebaum E."/>
            <person name="Phelps L."/>
            <person name="Falcone J."/>
            <person name="Kanchi K."/>
            <person name="Thane T."/>
            <person name="Scimone A."/>
            <person name="Thane N."/>
            <person name="Henke J."/>
            <person name="Wang T."/>
            <person name="Ruppert J."/>
            <person name="Shah N."/>
            <person name="Rotter K."/>
            <person name="Hodges J."/>
            <person name="Ingenthron E."/>
            <person name="Cordes M."/>
            <person name="Kohlberg S."/>
            <person name="Sgro J."/>
            <person name="Delgado B."/>
            <person name="Mead K."/>
            <person name="Chinwalla A."/>
            <person name="Leonard S."/>
            <person name="Crouse K."/>
            <person name="Collura K."/>
            <person name="Kudrna D."/>
            <person name="Currie J."/>
            <person name="He R."/>
            <person name="Angelova A."/>
            <person name="Rajasekar S."/>
            <person name="Mueller T."/>
            <person name="Lomeli R."/>
            <person name="Scara G."/>
            <person name="Ko A."/>
            <person name="Delaney K."/>
            <person name="Wissotski M."/>
            <person name="Lopez G."/>
            <person name="Campos D."/>
            <person name="Braidotti M."/>
            <person name="Ashley E."/>
            <person name="Golser W."/>
            <person name="Kim H."/>
            <person name="Lee S."/>
            <person name="Lin J."/>
            <person name="Dujmic Z."/>
            <person name="Kim W."/>
            <person name="Talag J."/>
            <person name="Zuccolo A."/>
            <person name="Fan C."/>
            <person name="Sebastian A."/>
            <person name="Kramer M."/>
            <person name="Spiegel L."/>
            <person name="Nascimento L."/>
            <person name="Zutavern T."/>
            <person name="Miller B."/>
            <person name="Ambroise C."/>
            <person name="Muller S."/>
            <person name="Spooner W."/>
            <person name="Narechania A."/>
            <person name="Ren L."/>
            <person name="Wei S."/>
            <person name="Kumari S."/>
            <person name="Faga B."/>
            <person name="Levy M.J."/>
            <person name="McMahan L."/>
            <person name="Van Buren P."/>
            <person name="Vaughn M.W."/>
            <person name="Ying K."/>
            <person name="Yeh C.-T."/>
            <person name="Emrich S.J."/>
            <person name="Jia Y."/>
            <person name="Kalyanaraman A."/>
            <person name="Hsia A.-P."/>
            <person name="Barbazuk W.B."/>
            <person name="Baucom R.S."/>
            <person name="Brutnell T.P."/>
            <person name="Carpita N.C."/>
            <person name="Chaparro C."/>
            <person name="Chia J.-M."/>
            <person name="Deragon J.-M."/>
            <person name="Estill J.C."/>
            <person name="Fu Y."/>
            <person name="Jeddeloh J.A."/>
            <person name="Han Y."/>
            <person name="Lee H."/>
            <person name="Li P."/>
            <person name="Lisch D.R."/>
            <person name="Liu S."/>
            <person name="Liu Z."/>
            <person name="Nagel D.H."/>
            <person name="McCann M.C."/>
            <person name="SanMiguel P."/>
            <person name="Myers A.M."/>
            <person name="Nettleton D."/>
            <person name="Nguyen J."/>
            <person name="Penning B.W."/>
            <person name="Ponnala L."/>
            <person name="Schneider K.L."/>
            <person name="Schwartz D.C."/>
            <person name="Sharma A."/>
            <person name="Soderlund C."/>
            <person name="Springer N.M."/>
            <person name="Sun Q."/>
            <person name="Wang H."/>
            <person name="Waterman M."/>
            <person name="Westerman R."/>
            <person name="Wolfgruber T.K."/>
            <person name="Yang L."/>
            <person name="Yu Y."/>
            <person name="Zhang L."/>
            <person name="Zhou S."/>
            <person name="Zhu Q."/>
            <person name="Bennetzen J.L."/>
            <person name="Dawe R.K."/>
            <person name="Jiang J."/>
            <person name="Jiang N."/>
            <person name="Presting G.G."/>
            <person name="Wessler S.R."/>
            <person name="Aluru S."/>
            <person name="Martienssen R.A."/>
            <person name="Clifton S.W."/>
            <person name="McCombie W.R."/>
            <person name="Wing R.A."/>
            <person name="Wilson R.K."/>
        </authorList>
    </citation>
    <scope>NUCLEOTIDE SEQUENCE [LARGE SCALE GENOMIC DNA]</scope>
    <source>
        <strain evidence="7">cv. B73</strain>
    </source>
</reference>
<evidence type="ECO:0000313" key="4">
    <source>
        <dbReference type="EMBL" id="ACR38002.1"/>
    </source>
</evidence>
<evidence type="ECO:0000313" key="5">
    <source>
        <dbReference type="EMBL" id="AQK66717.1"/>
    </source>
</evidence>
<dbReference type="HOGENOM" id="CLU_066544_0_1_1"/>
<dbReference type="InterPro" id="IPR051992">
    <property type="entry name" value="OxStress_Response_Reg"/>
</dbReference>
<dbReference type="EMBL" id="BT087649">
    <property type="protein sequence ID" value="ACR38002.1"/>
    <property type="molecule type" value="mRNA"/>
</dbReference>
<dbReference type="GO" id="GO:0005634">
    <property type="term" value="C:nucleus"/>
    <property type="evidence" value="ECO:0007669"/>
    <property type="project" value="UniProtKB-SubCell"/>
</dbReference>
<evidence type="ECO:0000313" key="7">
    <source>
        <dbReference type="Proteomes" id="UP000007305"/>
    </source>
</evidence>
<dbReference type="OrthoDB" id="696276at2759"/>
<keyword evidence="2" id="KW-0539">Nucleus</keyword>
<dbReference type="GO" id="GO:0006950">
    <property type="term" value="P:response to stress"/>
    <property type="evidence" value="ECO:0007669"/>
    <property type="project" value="UniProtKB-ARBA"/>
</dbReference>
<dbReference type="eggNOG" id="KOG4210">
    <property type="taxonomic scope" value="Eukaryota"/>
</dbReference>
<dbReference type="OMA" id="KHVNSAG"/>
<dbReference type="PaxDb" id="4577-GRMZM2G162093_P01"/>
<dbReference type="EnsemblPlants" id="Zm00001eb226680_T001">
    <property type="protein sequence ID" value="Zm00001eb226680_P001"/>
    <property type="gene ID" value="Zm00001eb226680"/>
</dbReference>
<evidence type="ECO:0000313" key="6">
    <source>
        <dbReference type="EnsemblPlants" id="Zm00001eb226680_P001"/>
    </source>
</evidence>
<evidence type="ECO:0007829" key="8">
    <source>
        <dbReference type="PeptideAtlas" id="C4JA02"/>
    </source>
</evidence>
<feature type="region of interest" description="Disordered" evidence="3">
    <location>
        <begin position="13"/>
        <end position="96"/>
    </location>
</feature>
<reference evidence="4" key="1">
    <citation type="journal article" date="2009" name="PLoS Genet.">
        <title>Sequencing, mapping, and analysis of 27,455 maize full-length cDNAs.</title>
        <authorList>
            <person name="Soderlund C."/>
            <person name="Descour A."/>
            <person name="Kudrna D."/>
            <person name="Bomhoff M."/>
            <person name="Boyd L."/>
            <person name="Currie J."/>
            <person name="Angelova A."/>
            <person name="Collura K."/>
            <person name="Wissotski M."/>
            <person name="Ashley E."/>
            <person name="Morrow D."/>
            <person name="Fernandes J."/>
            <person name="Walbot V."/>
            <person name="Yu Y."/>
        </authorList>
    </citation>
    <scope>NUCLEOTIDE SEQUENCE</scope>
    <source>
        <strain evidence="4">B73</strain>
    </source>
</reference>
<dbReference type="STRING" id="4577.C4JA02"/>
<comment type="subcellular location">
    <subcellularLocation>
        <location evidence="1">Nucleus</location>
    </subcellularLocation>
</comment>
<dbReference type="Proteomes" id="UP000007305">
    <property type="component" value="Chromosome 5"/>
</dbReference>
<evidence type="ECO:0000256" key="1">
    <source>
        <dbReference type="ARBA" id="ARBA00004123"/>
    </source>
</evidence>
<sequence>MSVVAAVGPAAAASYGQPLCGGGARKRKDAGVVQDQDQDQDAGSSLRGGKNAALFVLETVEEEADADTERSSIGAASEDGDDEEEEEVASGGTKGAGAALACMDMGALDDALPIKRGLSNFFSGKSRSFVANLRDAASAGSSARGLAKPENPFNKRRRVLRYCATRWRPARPPRSPPPPPPT</sequence>
<proteinExistence type="evidence at protein level"/>